<comment type="caution">
    <text evidence="1">The sequence shown here is derived from an EMBL/GenBank/DDBJ whole genome shotgun (WGS) entry which is preliminary data.</text>
</comment>
<proteinExistence type="predicted"/>
<sequence>MNTHKTPRFSARKKNKDHMTLLLSSEAFQADVKLLRERFNIHKGGNTQDGAQLAWLSLNAPQMYEYVKAVSDLARAYQVPGNFGRHLKTYIEEGIVSNPVNRFDVIPPNPLNPSLTVQMHAKLTRDEKEDTLAEVDRVGEALMAYGTIKDLPDLLESERLYGECEQYNTSKDREYILTVKEQDPRNTDRHYENMRVLRKKRNERFGIK</sequence>
<gene>
    <name evidence="1" type="ORF">A2845_05985</name>
</gene>
<name>A0A1G2CYD8_9BACT</name>
<accession>A0A1G2CYD8</accession>
<evidence type="ECO:0000313" key="1">
    <source>
        <dbReference type="EMBL" id="OGZ05528.1"/>
    </source>
</evidence>
<reference evidence="1 2" key="1">
    <citation type="journal article" date="2016" name="Nat. Commun.">
        <title>Thousands of microbial genomes shed light on interconnected biogeochemical processes in an aquifer system.</title>
        <authorList>
            <person name="Anantharaman K."/>
            <person name="Brown C.T."/>
            <person name="Hug L.A."/>
            <person name="Sharon I."/>
            <person name="Castelle C.J."/>
            <person name="Probst A.J."/>
            <person name="Thomas B.C."/>
            <person name="Singh A."/>
            <person name="Wilkins M.J."/>
            <person name="Karaoz U."/>
            <person name="Brodie E.L."/>
            <person name="Williams K.H."/>
            <person name="Hubbard S.S."/>
            <person name="Banfield J.F."/>
        </authorList>
    </citation>
    <scope>NUCLEOTIDE SEQUENCE [LARGE SCALE GENOMIC DNA]</scope>
</reference>
<dbReference type="AlphaFoldDB" id="A0A1G2CYD8"/>
<evidence type="ECO:0000313" key="2">
    <source>
        <dbReference type="Proteomes" id="UP000177122"/>
    </source>
</evidence>
<dbReference type="Proteomes" id="UP000177122">
    <property type="component" value="Unassembled WGS sequence"/>
</dbReference>
<protein>
    <submittedName>
        <fullName evidence="1">Uncharacterized protein</fullName>
    </submittedName>
</protein>
<dbReference type="EMBL" id="MHLI01000010">
    <property type="protein sequence ID" value="OGZ05528.1"/>
    <property type="molecule type" value="Genomic_DNA"/>
</dbReference>
<organism evidence="1 2">
    <name type="scientific">Candidatus Lloydbacteria bacterium RIFCSPHIGHO2_01_FULL_49_22</name>
    <dbReference type="NCBI Taxonomy" id="1798658"/>
    <lineage>
        <taxon>Bacteria</taxon>
        <taxon>Candidatus Lloydiibacteriota</taxon>
    </lineage>
</organism>